<organism evidence="1 2">
    <name type="scientific">Clostridium fessum</name>
    <dbReference type="NCBI Taxonomy" id="2126740"/>
    <lineage>
        <taxon>Bacteria</taxon>
        <taxon>Bacillati</taxon>
        <taxon>Bacillota</taxon>
        <taxon>Clostridia</taxon>
        <taxon>Eubacteriales</taxon>
        <taxon>Clostridiaceae</taxon>
        <taxon>Clostridium</taxon>
    </lineage>
</organism>
<keyword evidence="2" id="KW-1185">Reference proteome</keyword>
<name>A0A2T3FNV4_9CLOT</name>
<proteinExistence type="predicted"/>
<accession>A0A2T3FNV4</accession>
<dbReference type="AlphaFoldDB" id="A0A2T3FNV4"/>
<evidence type="ECO:0000313" key="2">
    <source>
        <dbReference type="Proteomes" id="UP000241048"/>
    </source>
</evidence>
<sequence length="673" mass="77928">MAITYDKFFRITNCDTIIFLEDDFAFKNSKESLFYGLARLNGNSRERLYVELKDAGADFVDELQEYSATVSGYIEAIDWENEIPRDDIETLFSIIEGGGQDGGLIGVKLRKNYANIDVKDMVKFASILNQYGLGVQIPSYFEQIFNDYIYNDGEWKKYKIYTNFNAKTKDSFAKDLNEYGQANKTIICIIDNQLEEEQRANEILQEIEQINENGRKNIVAAILSSKEKEEKISSKVFAEHVSKDAPDGLQIALAKSAYSLLLFKLKNVYQKILEEAFDDAIVNKDIAYYFAKMASNEGVTNYKVVTDWLNLLFQYKLNVNNEIFDIIRLTQMMDILNDEDIQYSSEMQKLNTFEAFDLSINQYYQPPAAGDIFRDSNGNYYILVGQDCDLMISQSRSGNNAVIELVKASVVSQKDIEKYEKNLEYMYVNNFRESDTEQPKGLEIKYSSRVYLDNVVIRLCCFNKDGKCKISLNEKLDPVIQDIISPYLCDTYVKIQQFLRNIDELKQTVGDKMNAVLESEFSPRLTSIVHYEKDQDGCIEYPYRRIGRLNRSYVLYLYKLFLEYRGRHPFDCINLTRHASLTIPVVGSNIELPIEVILSTNREDNRKHYCKKLDWYIYPNNLEQVIKELFNEAVQIKDSKLLVLTDSENNIECTGNKKIILTKTKKGVQLQLK</sequence>
<protein>
    <submittedName>
        <fullName evidence="1">Uncharacterized protein</fullName>
    </submittedName>
</protein>
<gene>
    <name evidence="1" type="ORF">C7U56_10300</name>
</gene>
<dbReference type="Proteomes" id="UP000241048">
    <property type="component" value="Unassembled WGS sequence"/>
</dbReference>
<evidence type="ECO:0000313" key="1">
    <source>
        <dbReference type="EMBL" id="PST36933.1"/>
    </source>
</evidence>
<comment type="caution">
    <text evidence="1">The sequence shown here is derived from an EMBL/GenBank/DDBJ whole genome shotgun (WGS) entry which is preliminary data.</text>
</comment>
<dbReference type="EMBL" id="PYLO01000003">
    <property type="protein sequence ID" value="PST36933.1"/>
    <property type="molecule type" value="Genomic_DNA"/>
</dbReference>
<reference evidence="1 2" key="1">
    <citation type="submission" date="2018-03" db="EMBL/GenBank/DDBJ databases">
        <title>Lachnoclostridium SNUG30386 gen.nov., sp.nov., isolated from human faeces.</title>
        <authorList>
            <person name="Seo B."/>
            <person name="Jeon K."/>
            <person name="Ko G."/>
        </authorList>
    </citation>
    <scope>NUCLEOTIDE SEQUENCE [LARGE SCALE GENOMIC DNA]</scope>
    <source>
        <strain evidence="1 2">SNUG30386</strain>
    </source>
</reference>
<dbReference type="RefSeq" id="WP_107001145.1">
    <property type="nucleotide sequence ID" value="NZ_PYLO01000003.1"/>
</dbReference>